<dbReference type="SUPFAM" id="SSF53448">
    <property type="entry name" value="Nucleotide-diphospho-sugar transferases"/>
    <property type="match status" value="1"/>
</dbReference>
<dbReference type="EMBL" id="JAPIVE010000001">
    <property type="protein sequence ID" value="MCX2523170.1"/>
    <property type="molecule type" value="Genomic_DNA"/>
</dbReference>
<dbReference type="Gene3D" id="3.90.550.10">
    <property type="entry name" value="Spore Coat Polysaccharide Biosynthesis Protein SpsA, Chain A"/>
    <property type="match status" value="1"/>
</dbReference>
<dbReference type="RefSeq" id="WP_265895515.1">
    <property type="nucleotide sequence ID" value="NZ_JAPIVE010000001.1"/>
</dbReference>
<evidence type="ECO:0000313" key="2">
    <source>
        <dbReference type="EMBL" id="MCX2523170.1"/>
    </source>
</evidence>
<evidence type="ECO:0000259" key="1">
    <source>
        <dbReference type="Pfam" id="PF00535"/>
    </source>
</evidence>
<dbReference type="PANTHER" id="PTHR22916">
    <property type="entry name" value="GLYCOSYLTRANSFERASE"/>
    <property type="match status" value="1"/>
</dbReference>
<dbReference type="InterPro" id="IPR001173">
    <property type="entry name" value="Glyco_trans_2-like"/>
</dbReference>
<gene>
    <name evidence="2" type="ORF">OQ287_02860</name>
</gene>
<dbReference type="Pfam" id="PF00535">
    <property type="entry name" value="Glycos_transf_2"/>
    <property type="match status" value="1"/>
</dbReference>
<protein>
    <submittedName>
        <fullName evidence="2">Glycosyltransferase family 2 protein</fullName>
    </submittedName>
</protein>
<reference evidence="2" key="1">
    <citation type="submission" date="2022-11" db="EMBL/GenBank/DDBJ databases">
        <title>Larsenimonas rhizosphaerae sp. nov., isolated from a tidal mudflat.</title>
        <authorList>
            <person name="Lee S.D."/>
            <person name="Kim I.S."/>
        </authorList>
    </citation>
    <scope>NUCLEOTIDE SEQUENCE</scope>
    <source>
        <strain evidence="2">GH2-1</strain>
    </source>
</reference>
<sequence length="291" mass="32727">MDVSVVIPTYNSSEFIYKAIDSVIVAAEGLQFEVILVDDFSNDIDKLKEVVQGYASARLILKESKSNAAVSRNTGIMNATGKHIFLLDSDDAFAPDHIRNRISLHADTGADFIFGAFTERGSRDRHFIDRHKDCSARDYLFVHDGDIRTSTISLASNALLMNGSLDKHQDWGFFLDVDDAQVKWVYDDRPTVILYVDRTTNMSSSANTKASQFFIDAYLRQNAHITGFCKRQFLSAIVSNDEQSYRFFTQRMTLSCLSTQLKAIKILGDASLKLGLFSSFSGLLRQLRSNR</sequence>
<feature type="domain" description="Glycosyltransferase 2-like" evidence="1">
    <location>
        <begin position="4"/>
        <end position="131"/>
    </location>
</feature>
<evidence type="ECO:0000313" key="3">
    <source>
        <dbReference type="Proteomes" id="UP001165678"/>
    </source>
</evidence>
<dbReference type="PANTHER" id="PTHR22916:SF3">
    <property type="entry name" value="UDP-GLCNAC:BETAGAL BETA-1,3-N-ACETYLGLUCOSAMINYLTRANSFERASE-LIKE PROTEIN 1"/>
    <property type="match status" value="1"/>
</dbReference>
<dbReference type="InterPro" id="IPR029044">
    <property type="entry name" value="Nucleotide-diphossugar_trans"/>
</dbReference>
<accession>A0AA41ZLR7</accession>
<dbReference type="GO" id="GO:0016758">
    <property type="term" value="F:hexosyltransferase activity"/>
    <property type="evidence" value="ECO:0007669"/>
    <property type="project" value="UniProtKB-ARBA"/>
</dbReference>
<organism evidence="2 3">
    <name type="scientific">Larsenimonas rhizosphaerae</name>
    <dbReference type="NCBI Taxonomy" id="2944682"/>
    <lineage>
        <taxon>Bacteria</taxon>
        <taxon>Pseudomonadati</taxon>
        <taxon>Pseudomonadota</taxon>
        <taxon>Gammaproteobacteria</taxon>
        <taxon>Oceanospirillales</taxon>
        <taxon>Halomonadaceae</taxon>
        <taxon>Larsenimonas</taxon>
    </lineage>
</organism>
<dbReference type="AlphaFoldDB" id="A0AA41ZLR7"/>
<dbReference type="CDD" id="cd00761">
    <property type="entry name" value="Glyco_tranf_GTA_type"/>
    <property type="match status" value="1"/>
</dbReference>
<name>A0AA41ZLR7_9GAMM</name>
<proteinExistence type="predicted"/>
<comment type="caution">
    <text evidence="2">The sequence shown here is derived from an EMBL/GenBank/DDBJ whole genome shotgun (WGS) entry which is preliminary data.</text>
</comment>
<dbReference type="Proteomes" id="UP001165678">
    <property type="component" value="Unassembled WGS sequence"/>
</dbReference>
<keyword evidence="3" id="KW-1185">Reference proteome</keyword>